<reference evidence="1 2" key="1">
    <citation type="submission" date="2020-10" db="EMBL/GenBank/DDBJ databases">
        <title>Connecting structure to function with the recovery of over 1000 high-quality activated sludge metagenome-assembled genomes encoding full-length rRNA genes using long-read sequencing.</title>
        <authorList>
            <person name="Singleton C.M."/>
            <person name="Petriglieri F."/>
            <person name="Kristensen J.M."/>
            <person name="Kirkegaard R.H."/>
            <person name="Michaelsen T.Y."/>
            <person name="Andersen M.H."/>
            <person name="Karst S.M."/>
            <person name="Dueholm M.S."/>
            <person name="Nielsen P.H."/>
            <person name="Albertsen M."/>
        </authorList>
    </citation>
    <scope>NUCLEOTIDE SEQUENCE [LARGE SCALE GENOMIC DNA]</scope>
    <source>
        <strain evidence="1">OdNE_18-Q3-R46-58_MAXAC.008</strain>
    </source>
</reference>
<name>A0A936F0C5_9BACT</name>
<accession>A0A936F0C5</accession>
<dbReference type="Proteomes" id="UP000709959">
    <property type="component" value="Unassembled WGS sequence"/>
</dbReference>
<proteinExistence type="predicted"/>
<sequence>MSMLLGTAVWNEGPAERRALVARLASGRLADLNRIEAVRLRKLGEGEPERLAEALLPASLRRVLEGGPRALARARQTWAYAEKWDRRGTLPTTLAPTLEAVALLPCLPRPVALRRLDGHWLDRLSVRGPGAELSAPPQPGLAAVGLAGGGMAGYCLALEEAGGAVLGAWLTDEWPTGQLELKVGTARRSAPLKAWEGLELPLLRAGEVLLLPPPKLKPFSEPVAGAEVRLSAGFEQLVLRLGPAGVHPTVQ</sequence>
<evidence type="ECO:0000313" key="1">
    <source>
        <dbReference type="EMBL" id="MBK8571843.1"/>
    </source>
</evidence>
<dbReference type="AlphaFoldDB" id="A0A936F0C5"/>
<gene>
    <name evidence="1" type="ORF">IPN91_04170</name>
</gene>
<dbReference type="EMBL" id="JADKCH010000002">
    <property type="protein sequence ID" value="MBK8571843.1"/>
    <property type="molecule type" value="Genomic_DNA"/>
</dbReference>
<comment type="caution">
    <text evidence="1">The sequence shown here is derived from an EMBL/GenBank/DDBJ whole genome shotgun (WGS) entry which is preliminary data.</text>
</comment>
<evidence type="ECO:0000313" key="2">
    <source>
        <dbReference type="Proteomes" id="UP000709959"/>
    </source>
</evidence>
<protein>
    <submittedName>
        <fullName evidence="1">Uncharacterized protein</fullName>
    </submittedName>
</protein>
<organism evidence="1 2">
    <name type="scientific">Candidatus Geothrix odensensis</name>
    <dbReference type="NCBI Taxonomy" id="2954440"/>
    <lineage>
        <taxon>Bacteria</taxon>
        <taxon>Pseudomonadati</taxon>
        <taxon>Acidobacteriota</taxon>
        <taxon>Holophagae</taxon>
        <taxon>Holophagales</taxon>
        <taxon>Holophagaceae</taxon>
        <taxon>Geothrix</taxon>
    </lineage>
</organism>